<dbReference type="PANTHER" id="PTHR34512">
    <property type="entry name" value="CELL SURFACE PROTEIN"/>
    <property type="match status" value="1"/>
</dbReference>
<organism evidence="2 3">
    <name type="scientific">Mycobacterium syngnathidarum</name>
    <dbReference type="NCBI Taxonomy" id="1908205"/>
    <lineage>
        <taxon>Bacteria</taxon>
        <taxon>Bacillati</taxon>
        <taxon>Actinomycetota</taxon>
        <taxon>Actinomycetes</taxon>
        <taxon>Mycobacteriales</taxon>
        <taxon>Mycobacteriaceae</taxon>
        <taxon>Mycobacterium</taxon>
    </lineage>
</organism>
<feature type="domain" description="Pyrrolo-quinoline quinone repeat" evidence="1">
    <location>
        <begin position="167"/>
        <end position="407"/>
    </location>
</feature>
<dbReference type="SMART" id="SM00564">
    <property type="entry name" value="PQQ"/>
    <property type="match status" value="4"/>
</dbReference>
<name>A0A1S1JXY8_9MYCO</name>
<dbReference type="Pfam" id="PF13360">
    <property type="entry name" value="PQQ_2"/>
    <property type="match status" value="1"/>
</dbReference>
<sequence>MVVVVLALVVGSIVFWMSGSDELSEADAAAGKAEIAGVERPPAAAQLPSLSAAPTNNLWSYPPGPDSNAYPLVMGGDSKTVIVNLNKSMIALDAANGTPLWQQPLPTSFGRVAHCVVGTSGGAALCAGGKEAVLVDMRSGATKESMSTDGVPQVYSGSGLLAFADNKKSLTVFDDSGQQLWTKPTTGSASVYLDQGVVAEVGGTSTKFYDAESGADLFSIGAVDELIATSRGIVVAVRGRALLNSDHFPEQQIDFYSFTGKLAWRIPADHGYRLPNTDLMSNPSFPRSVVYATSGIVLPIVYSESKGEIAAVDTLTGDFKWSQQLPLTPSPRVTLAGVGNLCIVSYGEVGSDTGGVRARDCTDGTGAFIEKAKLDSLVAADNNHIVGTHDVDPTIAYDTATGQRSWQVGSDVGIVTWVGAGLYGNGRGKITRLS</sequence>
<evidence type="ECO:0000259" key="1">
    <source>
        <dbReference type="Pfam" id="PF13360"/>
    </source>
</evidence>
<protein>
    <recommendedName>
        <fullName evidence="1">Pyrrolo-quinoline quinone repeat domain-containing protein</fullName>
    </recommendedName>
</protein>
<gene>
    <name evidence="2" type="ORF">BKG61_20235</name>
</gene>
<evidence type="ECO:0000313" key="2">
    <source>
        <dbReference type="EMBL" id="OHT93694.1"/>
    </source>
</evidence>
<proteinExistence type="predicted"/>
<keyword evidence="3" id="KW-1185">Reference proteome</keyword>
<dbReference type="Gene3D" id="2.130.10.10">
    <property type="entry name" value="YVTN repeat-like/Quinoprotein amine dehydrogenase"/>
    <property type="match status" value="1"/>
</dbReference>
<dbReference type="AlphaFoldDB" id="A0A1S1JXY8"/>
<dbReference type="PANTHER" id="PTHR34512:SF30">
    <property type="entry name" value="OUTER MEMBRANE PROTEIN ASSEMBLY FACTOR BAMB"/>
    <property type="match status" value="1"/>
</dbReference>
<dbReference type="Gene3D" id="2.40.128.630">
    <property type="match status" value="1"/>
</dbReference>
<accession>A0A1S1JXY8</accession>
<comment type="caution">
    <text evidence="2">The sequence shown here is derived from an EMBL/GenBank/DDBJ whole genome shotgun (WGS) entry which is preliminary data.</text>
</comment>
<dbReference type="InterPro" id="IPR002372">
    <property type="entry name" value="PQQ_rpt_dom"/>
</dbReference>
<dbReference type="EMBL" id="MLHV01000020">
    <property type="protein sequence ID" value="OHT93694.1"/>
    <property type="molecule type" value="Genomic_DNA"/>
</dbReference>
<reference evidence="2 3" key="1">
    <citation type="submission" date="2016-10" db="EMBL/GenBank/DDBJ databases">
        <title>Evaluation of Human, Animal and Environmental Mycobacterium chelonae Isolates by Core Genome Phylogenomic Analysis, Targeted Gene Comparison, and Anti-microbial Susceptibility Patterns: A Tale of Mistaken Identities.</title>
        <authorList>
            <person name="Fogelson S.B."/>
            <person name="Camus A.C."/>
            <person name="Lorenz W."/>
            <person name="Vasireddy R."/>
            <person name="Vasireddy S."/>
            <person name="Smith T."/>
            <person name="Brown-Elliott B.A."/>
            <person name="Wallace R.J.Jr."/>
            <person name="Hasan N.A."/>
            <person name="Reischl U."/>
            <person name="Sanchez S."/>
        </authorList>
    </citation>
    <scope>NUCLEOTIDE SEQUENCE [LARGE SCALE GENOMIC DNA]</scope>
    <source>
        <strain evidence="2 3">24999</strain>
    </source>
</reference>
<dbReference type="InterPro" id="IPR015943">
    <property type="entry name" value="WD40/YVTN_repeat-like_dom_sf"/>
</dbReference>
<dbReference type="Proteomes" id="UP000179636">
    <property type="component" value="Unassembled WGS sequence"/>
</dbReference>
<dbReference type="InterPro" id="IPR011047">
    <property type="entry name" value="Quinoprotein_ADH-like_sf"/>
</dbReference>
<evidence type="ECO:0000313" key="3">
    <source>
        <dbReference type="Proteomes" id="UP000179636"/>
    </source>
</evidence>
<dbReference type="SUPFAM" id="SSF50998">
    <property type="entry name" value="Quinoprotein alcohol dehydrogenase-like"/>
    <property type="match status" value="1"/>
</dbReference>
<dbReference type="InterPro" id="IPR018391">
    <property type="entry name" value="PQQ_b-propeller_rpt"/>
</dbReference>